<feature type="compositionally biased region" description="Basic and acidic residues" evidence="5">
    <location>
        <begin position="149"/>
        <end position="158"/>
    </location>
</feature>
<dbReference type="PANTHER" id="PTHR10865:SF28">
    <property type="entry name" value="ELM2 DOMAIN-CONTAINING PROTEIN"/>
    <property type="match status" value="1"/>
</dbReference>
<evidence type="ECO:0000256" key="3">
    <source>
        <dbReference type="ARBA" id="ARBA00023163"/>
    </source>
</evidence>
<dbReference type="SMART" id="SM01189">
    <property type="entry name" value="ELM2"/>
    <property type="match status" value="1"/>
</dbReference>
<feature type="compositionally biased region" description="Acidic residues" evidence="5">
    <location>
        <begin position="136"/>
        <end position="148"/>
    </location>
</feature>
<dbReference type="InterPro" id="IPR009057">
    <property type="entry name" value="Homeodomain-like_sf"/>
</dbReference>
<feature type="domain" description="SANT" evidence="7">
    <location>
        <begin position="264"/>
        <end position="316"/>
    </location>
</feature>
<feature type="compositionally biased region" description="Basic and acidic residues" evidence="5">
    <location>
        <begin position="66"/>
        <end position="77"/>
    </location>
</feature>
<dbReference type="PROSITE" id="PS51156">
    <property type="entry name" value="ELM2"/>
    <property type="match status" value="1"/>
</dbReference>
<evidence type="ECO:0000256" key="4">
    <source>
        <dbReference type="ARBA" id="ARBA00023242"/>
    </source>
</evidence>
<dbReference type="InterPro" id="IPR045787">
    <property type="entry name" value="MIER1/3_C"/>
</dbReference>
<dbReference type="InterPro" id="IPR040138">
    <property type="entry name" value="MIER/MTA"/>
</dbReference>
<evidence type="ECO:0000313" key="9">
    <source>
        <dbReference type="Proteomes" id="UP001217089"/>
    </source>
</evidence>
<evidence type="ECO:0000259" key="6">
    <source>
        <dbReference type="PROSITE" id="PS51156"/>
    </source>
</evidence>
<dbReference type="PROSITE" id="PS51293">
    <property type="entry name" value="SANT"/>
    <property type="match status" value="1"/>
</dbReference>
<keyword evidence="1" id="KW-0678">Repressor</keyword>
<dbReference type="CDD" id="cd11661">
    <property type="entry name" value="SANT_MTA3_like"/>
    <property type="match status" value="1"/>
</dbReference>
<keyword evidence="9" id="KW-1185">Reference proteome</keyword>
<dbReference type="Proteomes" id="UP001217089">
    <property type="component" value="Unassembled WGS sequence"/>
</dbReference>
<dbReference type="EMBL" id="JARBDR010000813">
    <property type="protein sequence ID" value="KAJ8305686.1"/>
    <property type="molecule type" value="Genomic_DNA"/>
</dbReference>
<evidence type="ECO:0000256" key="2">
    <source>
        <dbReference type="ARBA" id="ARBA00023015"/>
    </source>
</evidence>
<sequence>MRDDTDRDFDPSADMLVHDFDDEHTLEEEEALSGDSCSNELDDLQRESDMPLERLLAIYGYGGGGDQHEPHDTRSSSEEEILSNQDLTLDKDEIARDLLKNSDDDDDKETSVHDLLNSVPTSQTVRLLRSNSQPGSEEEYESDEDDNDYVPKDTADDDWKKTIQVGSDYQAPVPEGLCKYGDAPAYENEDRLLWDPSKLEDNIVEKYLGEIQSQMLQNGTGINTIPVGTHIRDDEQALYMLLQCGHNVEEASRRRKMQAVPPTDPMSLWSEEECQNFENGLRTYGKDFYLIQQNKVKTRSVGELVQFYYLWKKTERHDMFANKNRFEKRKYALHPGITDYMERFLDDQESPVQAPVRERSASPVTSLIYGDPKRNHLKPHSDISPTSCEPPQFDLSGASPTVVAIHPELKRHSSGSSPKNAPVEMTATVNGSSDDILQPTVTKKFKTESDSSHYELQEAYSDNNHIDLSTVVSLSSSISEK</sequence>
<dbReference type="PANTHER" id="PTHR10865">
    <property type="entry name" value="METASTASIS-ASSOCIATED PROTEIN AND MESODERM INDUCTION EARLY RESPONSE PROTEIN"/>
    <property type="match status" value="1"/>
</dbReference>
<feature type="region of interest" description="Disordered" evidence="5">
    <location>
        <begin position="60"/>
        <end position="88"/>
    </location>
</feature>
<evidence type="ECO:0000256" key="5">
    <source>
        <dbReference type="SAM" id="MobiDB-lite"/>
    </source>
</evidence>
<proteinExistence type="predicted"/>
<dbReference type="Gene3D" id="1.10.10.60">
    <property type="entry name" value="Homeodomain-like"/>
    <property type="match status" value="1"/>
</dbReference>
<feature type="domain" description="ELM2" evidence="6">
    <location>
        <begin position="161"/>
        <end position="259"/>
    </location>
</feature>
<dbReference type="InterPro" id="IPR017884">
    <property type="entry name" value="SANT_dom"/>
</dbReference>
<reference evidence="8 9" key="1">
    <citation type="submission" date="2022-12" db="EMBL/GenBank/DDBJ databases">
        <title>Chromosome-level genome of Tegillarca granosa.</title>
        <authorList>
            <person name="Kim J."/>
        </authorList>
    </citation>
    <scope>NUCLEOTIDE SEQUENCE [LARGE SCALE GENOMIC DNA]</scope>
    <source>
        <strain evidence="8">Teg-2019</strain>
        <tissue evidence="8">Adductor muscle</tissue>
    </source>
</reference>
<feature type="compositionally biased region" description="Polar residues" evidence="5">
    <location>
        <begin position="118"/>
        <end position="135"/>
    </location>
</feature>
<keyword evidence="4" id="KW-0539">Nucleus</keyword>
<comment type="caution">
    <text evidence="8">The sequence shown here is derived from an EMBL/GenBank/DDBJ whole genome shotgun (WGS) entry which is preliminary data.</text>
</comment>
<protein>
    <recommendedName>
        <fullName evidence="10">Mesoderm induction early response protein 1</fullName>
    </recommendedName>
</protein>
<keyword evidence="2" id="KW-0805">Transcription regulation</keyword>
<dbReference type="SMART" id="SM00717">
    <property type="entry name" value="SANT"/>
    <property type="match status" value="1"/>
</dbReference>
<dbReference type="Pfam" id="PF01448">
    <property type="entry name" value="ELM2"/>
    <property type="match status" value="1"/>
</dbReference>
<dbReference type="Pfam" id="PF19426">
    <property type="entry name" value="MIER1_3_C"/>
    <property type="match status" value="1"/>
</dbReference>
<dbReference type="InterPro" id="IPR000949">
    <property type="entry name" value="ELM2_dom"/>
</dbReference>
<accession>A0ABQ9EMS9</accession>
<evidence type="ECO:0008006" key="10">
    <source>
        <dbReference type="Google" id="ProtNLM"/>
    </source>
</evidence>
<dbReference type="SUPFAM" id="SSF46689">
    <property type="entry name" value="Homeodomain-like"/>
    <property type="match status" value="1"/>
</dbReference>
<evidence type="ECO:0000313" key="8">
    <source>
        <dbReference type="EMBL" id="KAJ8305686.1"/>
    </source>
</evidence>
<feature type="region of interest" description="Disordered" evidence="5">
    <location>
        <begin position="348"/>
        <end position="397"/>
    </location>
</feature>
<keyword evidence="3" id="KW-0804">Transcription</keyword>
<gene>
    <name evidence="8" type="ORF">KUTeg_016231</name>
</gene>
<dbReference type="InterPro" id="IPR001005">
    <property type="entry name" value="SANT/Myb"/>
</dbReference>
<organism evidence="8 9">
    <name type="scientific">Tegillarca granosa</name>
    <name type="common">Malaysian cockle</name>
    <name type="synonym">Anadara granosa</name>
    <dbReference type="NCBI Taxonomy" id="220873"/>
    <lineage>
        <taxon>Eukaryota</taxon>
        <taxon>Metazoa</taxon>
        <taxon>Spiralia</taxon>
        <taxon>Lophotrochozoa</taxon>
        <taxon>Mollusca</taxon>
        <taxon>Bivalvia</taxon>
        <taxon>Autobranchia</taxon>
        <taxon>Pteriomorphia</taxon>
        <taxon>Arcoida</taxon>
        <taxon>Arcoidea</taxon>
        <taxon>Arcidae</taxon>
        <taxon>Tegillarca</taxon>
    </lineage>
</organism>
<name>A0ABQ9EMS9_TEGGR</name>
<evidence type="ECO:0000259" key="7">
    <source>
        <dbReference type="PROSITE" id="PS51293"/>
    </source>
</evidence>
<feature type="region of interest" description="Disordered" evidence="5">
    <location>
        <begin position="101"/>
        <end position="158"/>
    </location>
</feature>
<evidence type="ECO:0000256" key="1">
    <source>
        <dbReference type="ARBA" id="ARBA00022491"/>
    </source>
</evidence>